<feature type="transmembrane region" description="Helical" evidence="6">
    <location>
        <begin position="260"/>
        <end position="282"/>
    </location>
</feature>
<keyword evidence="5 6" id="KW-0472">Membrane</keyword>
<comment type="subcellular location">
    <subcellularLocation>
        <location evidence="1">Membrane</location>
        <topology evidence="1">Multi-pass membrane protein</topology>
    </subcellularLocation>
</comment>
<evidence type="ECO:0000256" key="1">
    <source>
        <dbReference type="ARBA" id="ARBA00004141"/>
    </source>
</evidence>
<evidence type="ECO:0000256" key="2">
    <source>
        <dbReference type="ARBA" id="ARBA00009773"/>
    </source>
</evidence>
<dbReference type="Proteomes" id="UP000184509">
    <property type="component" value="Unassembled WGS sequence"/>
</dbReference>
<dbReference type="EMBL" id="FQTV01000008">
    <property type="protein sequence ID" value="SHF41929.1"/>
    <property type="molecule type" value="Genomic_DNA"/>
</dbReference>
<feature type="transmembrane region" description="Helical" evidence="6">
    <location>
        <begin position="65"/>
        <end position="86"/>
    </location>
</feature>
<evidence type="ECO:0000256" key="3">
    <source>
        <dbReference type="ARBA" id="ARBA00022692"/>
    </source>
</evidence>
<evidence type="ECO:0000256" key="6">
    <source>
        <dbReference type="SAM" id="Phobius"/>
    </source>
</evidence>
<keyword evidence="3 6" id="KW-0812">Transmembrane</keyword>
<evidence type="ECO:0000313" key="7">
    <source>
        <dbReference type="EMBL" id="SHF41929.1"/>
    </source>
</evidence>
<dbReference type="PANTHER" id="PTHR21716">
    <property type="entry name" value="TRANSMEMBRANE PROTEIN"/>
    <property type="match status" value="1"/>
</dbReference>
<evidence type="ECO:0000256" key="5">
    <source>
        <dbReference type="ARBA" id="ARBA00023136"/>
    </source>
</evidence>
<gene>
    <name evidence="7" type="ORF">SAMN05444405_108116</name>
</gene>
<evidence type="ECO:0000256" key="4">
    <source>
        <dbReference type="ARBA" id="ARBA00022989"/>
    </source>
</evidence>
<reference evidence="7 8" key="1">
    <citation type="submission" date="2016-11" db="EMBL/GenBank/DDBJ databases">
        <authorList>
            <person name="Jaros S."/>
            <person name="Januszkiewicz K."/>
            <person name="Wedrychowicz H."/>
        </authorList>
    </citation>
    <scope>NUCLEOTIDE SEQUENCE [LARGE SCALE GENOMIC DNA]</scope>
    <source>
        <strain evidence="7 8">DSM 26991</strain>
    </source>
</reference>
<protein>
    <submittedName>
        <fullName evidence="7">Predicted PurR-regulated permease PerM</fullName>
    </submittedName>
</protein>
<dbReference type="GO" id="GO:0016020">
    <property type="term" value="C:membrane"/>
    <property type="evidence" value="ECO:0007669"/>
    <property type="project" value="UniProtKB-SubCell"/>
</dbReference>
<dbReference type="RefSeq" id="WP_073401428.1">
    <property type="nucleotide sequence ID" value="NZ_FQTV01000008.1"/>
</dbReference>
<name>A0A1M5BHM4_9BACE</name>
<feature type="transmembrane region" description="Helical" evidence="6">
    <location>
        <begin position="223"/>
        <end position="253"/>
    </location>
</feature>
<dbReference type="Pfam" id="PF01594">
    <property type="entry name" value="AI-2E_transport"/>
    <property type="match status" value="1"/>
</dbReference>
<proteinExistence type="inferred from homology"/>
<dbReference type="OrthoDB" id="9773730at2"/>
<keyword evidence="8" id="KW-1185">Reference proteome</keyword>
<accession>A0A1M5BHM4</accession>
<evidence type="ECO:0000313" key="8">
    <source>
        <dbReference type="Proteomes" id="UP000184509"/>
    </source>
</evidence>
<comment type="similarity">
    <text evidence="2">Belongs to the autoinducer-2 exporter (AI-2E) (TC 2.A.86) family.</text>
</comment>
<dbReference type="InterPro" id="IPR002549">
    <property type="entry name" value="AI-2E-like"/>
</dbReference>
<feature type="transmembrane region" description="Helical" evidence="6">
    <location>
        <begin position="294"/>
        <end position="327"/>
    </location>
</feature>
<feature type="transmembrane region" description="Helical" evidence="6">
    <location>
        <begin position="196"/>
        <end position="217"/>
    </location>
</feature>
<feature type="transmembrane region" description="Helical" evidence="6">
    <location>
        <begin position="12"/>
        <end position="44"/>
    </location>
</feature>
<dbReference type="PANTHER" id="PTHR21716:SF4">
    <property type="entry name" value="TRANSMEMBRANE PROTEIN 245"/>
    <property type="match status" value="1"/>
</dbReference>
<sequence length="338" mass="37524">MNTKEQYCKFSLIAIILVLGTILLIKLSPFLSGILGASTIYILVRKQMFYLTEKKNMKRCIAASLMLCEAALCFLIPISLVVWLLVGKLQHLNIDPQSYISAIKNIASLIFEKTGYNVLNEDNLSAITAFIPKAGQYIVGNISNFTINMFVMLLILFFMLLEGRKMELYLYDLLPFTSSDKTNVLNRIKTIIRSNAIGIPLVAISQGGVAFIGYLIFGVPNPILFGFLSCLASIIPIVGIGLIWAPLVAYIFLTGDWQNGIGLAAYSVIVTTNIDNLLRFMLQKKLANTHPLITIFGVILGLKLFGFLGIIFGPLLLSLFILCINIFKKEYLEGNCKE</sequence>
<keyword evidence="4 6" id="KW-1133">Transmembrane helix</keyword>
<organism evidence="7 8">
    <name type="scientific">Bacteroides luti</name>
    <dbReference type="NCBI Taxonomy" id="1297750"/>
    <lineage>
        <taxon>Bacteria</taxon>
        <taxon>Pseudomonadati</taxon>
        <taxon>Bacteroidota</taxon>
        <taxon>Bacteroidia</taxon>
        <taxon>Bacteroidales</taxon>
        <taxon>Bacteroidaceae</taxon>
        <taxon>Bacteroides</taxon>
    </lineage>
</organism>
<dbReference type="AlphaFoldDB" id="A0A1M5BHM4"/>
<feature type="transmembrane region" description="Helical" evidence="6">
    <location>
        <begin position="142"/>
        <end position="161"/>
    </location>
</feature>